<evidence type="ECO:0000313" key="2">
    <source>
        <dbReference type="Proteomes" id="UP000188184"/>
    </source>
</evidence>
<gene>
    <name evidence="1" type="ORF">B0X71_10625</name>
</gene>
<proteinExistence type="predicted"/>
<organism evidence="1 2">
    <name type="scientific">Planococcus lenghuensis</name>
    <dbReference type="NCBI Taxonomy" id="2213202"/>
    <lineage>
        <taxon>Bacteria</taxon>
        <taxon>Bacillati</taxon>
        <taxon>Bacillota</taxon>
        <taxon>Bacilli</taxon>
        <taxon>Bacillales</taxon>
        <taxon>Caryophanaceae</taxon>
        <taxon>Planococcus</taxon>
    </lineage>
</organism>
<name>A0A1Q2L0R0_9BACL</name>
<sequence>MNKRIVRLLMAFGIVGLSGCGQLSGAGEPDITGYVTEVEDGRILVVNPEAGKNDLGTVEEETYDAAWAGLSEDNIRVGQLVEVWFRGGTNESYPVQATAGRIKVITPSAPGNAELTEAQAIEAAIKEFEARMMIPTMAAVTGVSFDVKRDEWLVELKEAGGSEETEQEILIRDTAF</sequence>
<dbReference type="Pfam" id="PF11518">
    <property type="entry name" value="DUF3221"/>
    <property type="match status" value="1"/>
</dbReference>
<reference evidence="1 2" key="1">
    <citation type="submission" date="2017-02" db="EMBL/GenBank/DDBJ databases">
        <title>The complete genomic sequence of a novel cold adapted crude oil-degrading bacterium Planococcus qaidamina Y42.</title>
        <authorList>
            <person name="Yang R."/>
        </authorList>
    </citation>
    <scope>NUCLEOTIDE SEQUENCE [LARGE SCALE GENOMIC DNA]</scope>
    <source>
        <strain evidence="1 2">Y42</strain>
    </source>
</reference>
<evidence type="ECO:0000313" key="1">
    <source>
        <dbReference type="EMBL" id="AQQ53482.1"/>
    </source>
</evidence>
<dbReference type="AlphaFoldDB" id="A0A1Q2L0R0"/>
<dbReference type="RefSeq" id="WP_198038575.1">
    <property type="nucleotide sequence ID" value="NZ_CP019640.1"/>
</dbReference>
<dbReference type="InterPro" id="IPR021598">
    <property type="entry name" value="DUF3221"/>
</dbReference>
<protein>
    <recommendedName>
        <fullName evidence="3">DUF3221 domain-containing protein</fullName>
    </recommendedName>
</protein>
<dbReference type="Proteomes" id="UP000188184">
    <property type="component" value="Chromosome"/>
</dbReference>
<accession>A0A1Q2L0R0</accession>
<keyword evidence="2" id="KW-1185">Reference proteome</keyword>
<dbReference type="PROSITE" id="PS51257">
    <property type="entry name" value="PROKAR_LIPOPROTEIN"/>
    <property type="match status" value="1"/>
</dbReference>
<dbReference type="EMBL" id="CP019640">
    <property type="protein sequence ID" value="AQQ53482.1"/>
    <property type="molecule type" value="Genomic_DNA"/>
</dbReference>
<dbReference type="KEGG" id="pmar:B0X71_10625"/>
<evidence type="ECO:0008006" key="3">
    <source>
        <dbReference type="Google" id="ProtNLM"/>
    </source>
</evidence>